<dbReference type="Proteomes" id="UP001293254">
    <property type="component" value="Unassembled WGS sequence"/>
</dbReference>
<dbReference type="InterPro" id="IPR025558">
    <property type="entry name" value="DUF4283"/>
</dbReference>
<sequence length="120" mass="13735">MAHKMGKMKEALSFVAVKQNSVMVPLGLWHGETESRGFYLVGRLLGRCSFNFEAMKQTFMNVFNPLKGLEIRCIENGRFLFNFTHTLNHQRVIDGGPWAFDKNLLVLKVVEEDDDPTTID</sequence>
<keyword evidence="3" id="KW-1185">Reference proteome</keyword>
<proteinExistence type="predicted"/>
<organism evidence="2 3">
    <name type="scientific">Sesamum alatum</name>
    <dbReference type="NCBI Taxonomy" id="300844"/>
    <lineage>
        <taxon>Eukaryota</taxon>
        <taxon>Viridiplantae</taxon>
        <taxon>Streptophyta</taxon>
        <taxon>Embryophyta</taxon>
        <taxon>Tracheophyta</taxon>
        <taxon>Spermatophyta</taxon>
        <taxon>Magnoliopsida</taxon>
        <taxon>eudicotyledons</taxon>
        <taxon>Gunneridae</taxon>
        <taxon>Pentapetalae</taxon>
        <taxon>asterids</taxon>
        <taxon>lamiids</taxon>
        <taxon>Lamiales</taxon>
        <taxon>Pedaliaceae</taxon>
        <taxon>Sesamum</taxon>
    </lineage>
</organism>
<comment type="caution">
    <text evidence="2">The sequence shown here is derived from an EMBL/GenBank/DDBJ whole genome shotgun (WGS) entry which is preliminary data.</text>
</comment>
<reference evidence="2" key="2">
    <citation type="journal article" date="2024" name="Plant">
        <title>Genomic evolution and insights into agronomic trait innovations of Sesamum species.</title>
        <authorList>
            <person name="Miao H."/>
            <person name="Wang L."/>
            <person name="Qu L."/>
            <person name="Liu H."/>
            <person name="Sun Y."/>
            <person name="Le M."/>
            <person name="Wang Q."/>
            <person name="Wei S."/>
            <person name="Zheng Y."/>
            <person name="Lin W."/>
            <person name="Duan Y."/>
            <person name="Cao H."/>
            <person name="Xiong S."/>
            <person name="Wang X."/>
            <person name="Wei L."/>
            <person name="Li C."/>
            <person name="Ma Q."/>
            <person name="Ju M."/>
            <person name="Zhao R."/>
            <person name="Li G."/>
            <person name="Mu C."/>
            <person name="Tian Q."/>
            <person name="Mei H."/>
            <person name="Zhang T."/>
            <person name="Gao T."/>
            <person name="Zhang H."/>
        </authorList>
    </citation>
    <scope>NUCLEOTIDE SEQUENCE</scope>
    <source>
        <strain evidence="2">3651</strain>
    </source>
</reference>
<evidence type="ECO:0000313" key="3">
    <source>
        <dbReference type="Proteomes" id="UP001293254"/>
    </source>
</evidence>
<feature type="domain" description="DUF4283" evidence="1">
    <location>
        <begin position="37"/>
        <end position="116"/>
    </location>
</feature>
<name>A0AAE1Y7S0_9LAMI</name>
<dbReference type="Pfam" id="PF14111">
    <property type="entry name" value="DUF4283"/>
    <property type="match status" value="1"/>
</dbReference>
<dbReference type="EMBL" id="JACGWO010000006">
    <property type="protein sequence ID" value="KAK4425259.1"/>
    <property type="molecule type" value="Genomic_DNA"/>
</dbReference>
<dbReference type="AlphaFoldDB" id="A0AAE1Y7S0"/>
<accession>A0AAE1Y7S0</accession>
<reference evidence="2" key="1">
    <citation type="submission" date="2020-06" db="EMBL/GenBank/DDBJ databases">
        <authorList>
            <person name="Li T."/>
            <person name="Hu X."/>
            <person name="Zhang T."/>
            <person name="Song X."/>
            <person name="Zhang H."/>
            <person name="Dai N."/>
            <person name="Sheng W."/>
            <person name="Hou X."/>
            <person name="Wei L."/>
        </authorList>
    </citation>
    <scope>NUCLEOTIDE SEQUENCE</scope>
    <source>
        <strain evidence="2">3651</strain>
        <tissue evidence="2">Leaf</tissue>
    </source>
</reference>
<evidence type="ECO:0000259" key="1">
    <source>
        <dbReference type="Pfam" id="PF14111"/>
    </source>
</evidence>
<protein>
    <recommendedName>
        <fullName evidence="1">DUF4283 domain-containing protein</fullName>
    </recommendedName>
</protein>
<gene>
    <name evidence="2" type="ORF">Salat_1719800</name>
</gene>
<evidence type="ECO:0000313" key="2">
    <source>
        <dbReference type="EMBL" id="KAK4425259.1"/>
    </source>
</evidence>